<comment type="caution">
    <text evidence="4">The sequence shown here is derived from an EMBL/GenBank/DDBJ whole genome shotgun (WGS) entry which is preliminary data.</text>
</comment>
<sequence length="353" mass="39868">MPDTAFSSPLPSPNISIPSPNLSPATKSSDEHPPTPRPVRVLCLHGYSSNGILLEKHLQPIRSRLPQSWEWHYIDGDHPVPLSTSPPGEHSCRSYYPTPDAHHIDEAHSQVHLYTLLNGLGYDIILGFGQGAALAASILLHEQRDWQIGESEFKLGVFFSSTIPYAKCLQAGYNARHVFGIEGETPEVVRDRPTDVPGEMLPTEEQNRFRCQEHETVWEEDFNVVKRVDKDGVVWRAETRLCMSLEGHEGCRGARKTDKIVVVDKGERTFYQMFHPDVEEARIQIPTVHIHGRNDPWRVQGRALMRMCDEDKVQYAIHEGGHEIPGWGEDLDDVVEAIREGLKEAGIPLEEDE</sequence>
<dbReference type="RefSeq" id="XP_062740863.1">
    <property type="nucleotide sequence ID" value="XM_062892335.1"/>
</dbReference>
<dbReference type="InterPro" id="IPR005645">
    <property type="entry name" value="FSH-like_dom"/>
</dbReference>
<evidence type="ECO:0000256" key="1">
    <source>
        <dbReference type="ARBA" id="ARBA00022801"/>
    </source>
</evidence>
<feature type="domain" description="Serine hydrolase" evidence="3">
    <location>
        <begin position="38"/>
        <end position="173"/>
    </location>
</feature>
<feature type="region of interest" description="Disordered" evidence="2">
    <location>
        <begin position="1"/>
        <end position="39"/>
    </location>
</feature>
<organism evidence="4 5">
    <name type="scientific">Podospora pseudocomata</name>
    <dbReference type="NCBI Taxonomy" id="2093779"/>
    <lineage>
        <taxon>Eukaryota</taxon>
        <taxon>Fungi</taxon>
        <taxon>Dikarya</taxon>
        <taxon>Ascomycota</taxon>
        <taxon>Pezizomycotina</taxon>
        <taxon>Sordariomycetes</taxon>
        <taxon>Sordariomycetidae</taxon>
        <taxon>Sordariales</taxon>
        <taxon>Podosporaceae</taxon>
        <taxon>Podospora</taxon>
    </lineage>
</organism>
<dbReference type="SUPFAM" id="SSF53474">
    <property type="entry name" value="alpha/beta-Hydrolases"/>
    <property type="match status" value="1"/>
</dbReference>
<evidence type="ECO:0000313" key="5">
    <source>
        <dbReference type="Proteomes" id="UP001323405"/>
    </source>
</evidence>
<evidence type="ECO:0000313" key="4">
    <source>
        <dbReference type="EMBL" id="KAK4651888.1"/>
    </source>
</evidence>
<feature type="compositionally biased region" description="Low complexity" evidence="2">
    <location>
        <begin position="7"/>
        <end position="24"/>
    </location>
</feature>
<dbReference type="Pfam" id="PF03959">
    <property type="entry name" value="FSH1"/>
    <property type="match status" value="2"/>
</dbReference>
<keyword evidence="5" id="KW-1185">Reference proteome</keyword>
<reference evidence="4 5" key="1">
    <citation type="journal article" date="2023" name="bioRxiv">
        <title>High-quality genome assemblies of four members of thePodospora anserinaspecies complex.</title>
        <authorList>
            <person name="Ament-Velasquez S.L."/>
            <person name="Vogan A.A."/>
            <person name="Wallerman O."/>
            <person name="Hartmann F."/>
            <person name="Gautier V."/>
            <person name="Silar P."/>
            <person name="Giraud T."/>
            <person name="Johannesson H."/>
        </authorList>
    </citation>
    <scope>NUCLEOTIDE SEQUENCE [LARGE SCALE GENOMIC DNA]</scope>
    <source>
        <strain evidence="4 5">CBS 415.72m</strain>
    </source>
</reference>
<evidence type="ECO:0000256" key="2">
    <source>
        <dbReference type="SAM" id="MobiDB-lite"/>
    </source>
</evidence>
<dbReference type="InterPro" id="IPR050593">
    <property type="entry name" value="LovG"/>
</dbReference>
<name>A0ABR0G841_9PEZI</name>
<dbReference type="GeneID" id="87912242"/>
<dbReference type="EMBL" id="JAFFHA010000008">
    <property type="protein sequence ID" value="KAK4651888.1"/>
    <property type="molecule type" value="Genomic_DNA"/>
</dbReference>
<dbReference type="PANTHER" id="PTHR48070">
    <property type="entry name" value="ESTERASE OVCA2"/>
    <property type="match status" value="1"/>
</dbReference>
<evidence type="ECO:0000259" key="3">
    <source>
        <dbReference type="Pfam" id="PF03959"/>
    </source>
</evidence>
<dbReference type="Proteomes" id="UP001323405">
    <property type="component" value="Unassembled WGS sequence"/>
</dbReference>
<gene>
    <name evidence="4" type="ORF">QC762_606480</name>
</gene>
<protein>
    <recommendedName>
        <fullName evidence="3">Serine hydrolase domain-containing protein</fullName>
    </recommendedName>
</protein>
<proteinExistence type="predicted"/>
<keyword evidence="1" id="KW-0378">Hydrolase</keyword>
<feature type="domain" description="Serine hydrolase" evidence="3">
    <location>
        <begin position="259"/>
        <end position="325"/>
    </location>
</feature>
<dbReference type="PANTHER" id="PTHR48070:SF6">
    <property type="entry name" value="ESTERASE OVCA2"/>
    <property type="match status" value="1"/>
</dbReference>
<accession>A0ABR0G841</accession>
<dbReference type="Gene3D" id="3.40.50.1820">
    <property type="entry name" value="alpha/beta hydrolase"/>
    <property type="match status" value="1"/>
</dbReference>
<dbReference type="InterPro" id="IPR029058">
    <property type="entry name" value="AB_hydrolase_fold"/>
</dbReference>